<comment type="caution">
    <text evidence="3">The sequence shown here is derived from an EMBL/GenBank/DDBJ whole genome shotgun (WGS) entry which is preliminary data.</text>
</comment>
<dbReference type="PANTHER" id="PTHR35149:SF2">
    <property type="entry name" value="DUF262 DOMAIN-CONTAINING PROTEIN"/>
    <property type="match status" value="1"/>
</dbReference>
<feature type="domain" description="GmrSD restriction endonucleases N-terminal" evidence="1">
    <location>
        <begin position="16"/>
        <end position="209"/>
    </location>
</feature>
<proteinExistence type="predicted"/>
<dbReference type="CDD" id="cd16387">
    <property type="entry name" value="ParB_N_Srx"/>
    <property type="match status" value="1"/>
</dbReference>
<keyword evidence="3" id="KW-0378">Hydrolase</keyword>
<dbReference type="PANTHER" id="PTHR35149">
    <property type="entry name" value="SLL5132 PROTEIN"/>
    <property type="match status" value="1"/>
</dbReference>
<dbReference type="RefSeq" id="WP_265615841.1">
    <property type="nucleotide sequence ID" value="NZ_JAPFRD010000002.1"/>
</dbReference>
<protein>
    <submittedName>
        <fullName evidence="3">DUF262 domain-containing HNH endonuclease family protein</fullName>
    </submittedName>
</protein>
<evidence type="ECO:0000259" key="2">
    <source>
        <dbReference type="Pfam" id="PF07510"/>
    </source>
</evidence>
<evidence type="ECO:0000313" key="3">
    <source>
        <dbReference type="EMBL" id="MCW8107141.1"/>
    </source>
</evidence>
<dbReference type="EMBL" id="JAPFRD010000002">
    <property type="protein sequence ID" value="MCW8107141.1"/>
    <property type="molecule type" value="Genomic_DNA"/>
</dbReference>
<feature type="domain" description="GmrSD restriction endonucleases C-terminal" evidence="2">
    <location>
        <begin position="518"/>
        <end position="601"/>
    </location>
</feature>
<dbReference type="Pfam" id="PF07510">
    <property type="entry name" value="GmrSD_C"/>
    <property type="match status" value="1"/>
</dbReference>
<dbReference type="Pfam" id="PF03235">
    <property type="entry name" value="GmrSD_N"/>
    <property type="match status" value="1"/>
</dbReference>
<keyword evidence="4" id="KW-1185">Reference proteome</keyword>
<evidence type="ECO:0000259" key="1">
    <source>
        <dbReference type="Pfam" id="PF03235"/>
    </source>
</evidence>
<reference evidence="3" key="1">
    <citation type="submission" date="2022-11" db="EMBL/GenBank/DDBJ databases">
        <title>Alteromonas sp. nov., isolated from sea water of the Qingdao.</title>
        <authorList>
            <person name="Wang Q."/>
        </authorList>
    </citation>
    <scope>NUCLEOTIDE SEQUENCE</scope>
    <source>
        <strain evidence="3">ASW11-7</strain>
    </source>
</reference>
<dbReference type="GO" id="GO:0004519">
    <property type="term" value="F:endonuclease activity"/>
    <property type="evidence" value="ECO:0007669"/>
    <property type="project" value="UniProtKB-KW"/>
</dbReference>
<evidence type="ECO:0000313" key="4">
    <source>
        <dbReference type="Proteomes" id="UP001142810"/>
    </source>
</evidence>
<name>A0ABT3P313_9ALTE</name>
<organism evidence="3 4">
    <name type="scientific">Alteromonas aquimaris</name>
    <dbReference type="NCBI Taxonomy" id="2998417"/>
    <lineage>
        <taxon>Bacteria</taxon>
        <taxon>Pseudomonadati</taxon>
        <taxon>Pseudomonadota</taxon>
        <taxon>Gammaproteobacteria</taxon>
        <taxon>Alteromonadales</taxon>
        <taxon>Alteromonadaceae</taxon>
        <taxon>Alteromonas/Salinimonas group</taxon>
        <taxon>Alteromonas</taxon>
    </lineage>
</organism>
<dbReference type="InterPro" id="IPR011089">
    <property type="entry name" value="GmrSD_C"/>
</dbReference>
<sequence>MSEFNELELKPINDLLELSFFIPAYQRGYRWSKRQVTELLDDIKEFQQQAENSSKNAFYCLQPIVVKRHNGDWELVDGQQRLTTIYIILTYLKDILTLLGKSRYQLSYETREESADFLQDIDEERGEENIDFFHIVQAKKAVEEWFKAQDGTYQIKFIQTLLNDDDTGKNVKVIWYQIDETENVTEVFTRLNMGKIPLVNAELVKALFLKSSNFAQNIGDSKSKKPIQDLQQLKISQEWDAIEKRLQDDTFWYFISNKSITTNRIEFVLDLASRKLNDEGILDTDKLKIFLTFNRLLTNNGDKDKTVDVAREWLKIKQCFMTLEEWYNDRALFHLIGYLVSQNVSIANIFDLHQEALTKYDFRQSLLKLVFSKSFSVRQIDDLSQEWLEDRLNAVTYESGVHRLRPILLLFNVASLLANPATDARFQFDKYKLDSWDIEHIRSVASDIPNSKDKQKAWLENVVAYISSDETPETEESDVDVNNEELSIKLEATELLQAASFNNDQFEAVYDKVRAYYDPDSNEDVDNSIGNLTLLDSRTNRSYQNAVFPIKRARIIALDKKATFVPLCTKNAFLKYYSKQVDKMLYWEAKDSEDHQRAMVEMLLGFFQGVGVHQKELGHE</sequence>
<gene>
    <name evidence="3" type="ORF">OPS25_01315</name>
</gene>
<dbReference type="InterPro" id="IPR004919">
    <property type="entry name" value="GmrSD_N"/>
</dbReference>
<accession>A0ABT3P313</accession>
<keyword evidence="3" id="KW-0255">Endonuclease</keyword>
<keyword evidence="3" id="KW-0540">Nuclease</keyword>
<dbReference type="Proteomes" id="UP001142810">
    <property type="component" value="Unassembled WGS sequence"/>
</dbReference>